<dbReference type="EMBL" id="KV011201">
    <property type="protein sequence ID" value="KZV26562.1"/>
    <property type="molecule type" value="Genomic_DNA"/>
</dbReference>
<proteinExistence type="predicted"/>
<evidence type="ECO:0000313" key="3">
    <source>
        <dbReference type="Proteomes" id="UP000250235"/>
    </source>
</evidence>
<evidence type="ECO:0000313" key="2">
    <source>
        <dbReference type="EMBL" id="KZV26562.1"/>
    </source>
</evidence>
<name>A0A2Z7B4W9_9LAMI</name>
<feature type="region of interest" description="Disordered" evidence="1">
    <location>
        <begin position="36"/>
        <end position="68"/>
    </location>
</feature>
<reference evidence="2 3" key="1">
    <citation type="journal article" date="2015" name="Proc. Natl. Acad. Sci. U.S.A.">
        <title>The resurrection genome of Boea hygrometrica: A blueprint for survival of dehydration.</title>
        <authorList>
            <person name="Xiao L."/>
            <person name="Yang G."/>
            <person name="Zhang L."/>
            <person name="Yang X."/>
            <person name="Zhao S."/>
            <person name="Ji Z."/>
            <person name="Zhou Q."/>
            <person name="Hu M."/>
            <person name="Wang Y."/>
            <person name="Chen M."/>
            <person name="Xu Y."/>
            <person name="Jin H."/>
            <person name="Xiao X."/>
            <person name="Hu G."/>
            <person name="Bao F."/>
            <person name="Hu Y."/>
            <person name="Wan P."/>
            <person name="Li L."/>
            <person name="Deng X."/>
            <person name="Kuang T."/>
            <person name="Xiang C."/>
            <person name="Zhu J.K."/>
            <person name="Oliver M.J."/>
            <person name="He Y."/>
        </authorList>
    </citation>
    <scope>NUCLEOTIDE SEQUENCE [LARGE SCALE GENOMIC DNA]</scope>
    <source>
        <strain evidence="3">cv. XS01</strain>
    </source>
</reference>
<feature type="compositionally biased region" description="Low complexity" evidence="1">
    <location>
        <begin position="55"/>
        <end position="66"/>
    </location>
</feature>
<organism evidence="2 3">
    <name type="scientific">Dorcoceras hygrometricum</name>
    <dbReference type="NCBI Taxonomy" id="472368"/>
    <lineage>
        <taxon>Eukaryota</taxon>
        <taxon>Viridiplantae</taxon>
        <taxon>Streptophyta</taxon>
        <taxon>Embryophyta</taxon>
        <taxon>Tracheophyta</taxon>
        <taxon>Spermatophyta</taxon>
        <taxon>Magnoliopsida</taxon>
        <taxon>eudicotyledons</taxon>
        <taxon>Gunneridae</taxon>
        <taxon>Pentapetalae</taxon>
        <taxon>asterids</taxon>
        <taxon>lamiids</taxon>
        <taxon>Lamiales</taxon>
        <taxon>Gesneriaceae</taxon>
        <taxon>Didymocarpoideae</taxon>
        <taxon>Trichosporeae</taxon>
        <taxon>Loxocarpinae</taxon>
        <taxon>Dorcoceras</taxon>
    </lineage>
</organism>
<dbReference type="AlphaFoldDB" id="A0A2Z7B4W9"/>
<dbReference type="Proteomes" id="UP000250235">
    <property type="component" value="Unassembled WGS sequence"/>
</dbReference>
<evidence type="ECO:0000256" key="1">
    <source>
        <dbReference type="SAM" id="MobiDB-lite"/>
    </source>
</evidence>
<keyword evidence="3" id="KW-1185">Reference proteome</keyword>
<accession>A0A2Z7B4W9</accession>
<protein>
    <submittedName>
        <fullName evidence="2">Uncharacterized protein</fullName>
    </submittedName>
</protein>
<gene>
    <name evidence="2" type="ORF">F511_23858</name>
</gene>
<sequence length="82" mass="9238">MQPVAKQPAGSNSIQSRAYMNQLLLHIQSLGNPVDMIPRRKKRISRRSKEIQPVARSSRSDGSAGAKQLTIYEELREMDVNC</sequence>